<keyword evidence="2 3" id="KW-0143">Chaperone</keyword>
<evidence type="ECO:0000256" key="1">
    <source>
        <dbReference type="ARBA" id="ARBA00007177"/>
    </source>
</evidence>
<dbReference type="STRING" id="1134435.AC731_016375"/>
<comment type="function">
    <text evidence="3">Required for maturation of urease via the functional incorporation of the urease nickel metallocenter.</text>
</comment>
<sequence length="289" mass="30616">MNAPLVFPADNLVAPPRQQGWQAALSLAYARRGERSVLVRRSHVGPLVVQRPLYPEGDTVCHTVLVHPPAGIAGGDRLQVTVQVDDGAHALLTTPGAGKWYRSAGAAGALVQRIAVAAGGVCEWLPQESIVYDGALGELATEVRLQGDACFIGSEMVCFGRTAAGERFGRGEMAMRIRIERDGRPQWLERGVLRGGDALLGAAVGLQGQPVSGSFIVASPRCDADLLAAWRDIVPAAGEGGVTLLPGLLVARWLGPACEPGREWFARLWASVRPAVAGRAAQTPRIWNT</sequence>
<dbReference type="AlphaFoldDB" id="A0A127K8S2"/>
<dbReference type="InterPro" id="IPR002669">
    <property type="entry name" value="UreD"/>
</dbReference>
<proteinExistence type="inferred from homology"/>
<evidence type="ECO:0000313" key="5">
    <source>
        <dbReference type="Proteomes" id="UP000036902"/>
    </source>
</evidence>
<protein>
    <recommendedName>
        <fullName evidence="3">Urease accessory protein UreD</fullName>
    </recommendedName>
</protein>
<keyword evidence="3" id="KW-0996">Nickel insertion</keyword>
<keyword evidence="5" id="KW-1185">Reference proteome</keyword>
<dbReference type="PANTHER" id="PTHR33643:SF1">
    <property type="entry name" value="UREASE ACCESSORY PROTEIN D"/>
    <property type="match status" value="1"/>
</dbReference>
<dbReference type="PANTHER" id="PTHR33643">
    <property type="entry name" value="UREASE ACCESSORY PROTEIN D"/>
    <property type="match status" value="1"/>
</dbReference>
<dbReference type="RefSeq" id="WP_048707705.1">
    <property type="nucleotide sequence ID" value="NZ_CP014646.1"/>
</dbReference>
<evidence type="ECO:0000256" key="3">
    <source>
        <dbReference type="HAMAP-Rule" id="MF_01384"/>
    </source>
</evidence>
<gene>
    <name evidence="3" type="primary">ureD</name>
    <name evidence="4" type="ORF">AC731_016375</name>
</gene>
<organism evidence="4 5">
    <name type="scientific">Thauera humireducens</name>
    <dbReference type="NCBI Taxonomy" id="1134435"/>
    <lineage>
        <taxon>Bacteria</taxon>
        <taxon>Pseudomonadati</taxon>
        <taxon>Pseudomonadota</taxon>
        <taxon>Betaproteobacteria</taxon>
        <taxon>Rhodocyclales</taxon>
        <taxon>Zoogloeaceae</taxon>
        <taxon>Thauera</taxon>
    </lineage>
</organism>
<dbReference type="GO" id="GO:0005737">
    <property type="term" value="C:cytoplasm"/>
    <property type="evidence" value="ECO:0007669"/>
    <property type="project" value="UniProtKB-SubCell"/>
</dbReference>
<keyword evidence="3" id="KW-0963">Cytoplasm</keyword>
<dbReference type="GO" id="GO:0016151">
    <property type="term" value="F:nickel cation binding"/>
    <property type="evidence" value="ECO:0007669"/>
    <property type="project" value="UniProtKB-UniRule"/>
</dbReference>
<name>A0A127K8S2_9RHOO</name>
<dbReference type="Pfam" id="PF01774">
    <property type="entry name" value="UreD"/>
    <property type="match status" value="1"/>
</dbReference>
<comment type="similarity">
    <text evidence="1 3">Belongs to the UreD family.</text>
</comment>
<accession>A0A127K8S2</accession>
<dbReference type="KEGG" id="thu:AC731_016375"/>
<evidence type="ECO:0000313" key="4">
    <source>
        <dbReference type="EMBL" id="AMO38370.1"/>
    </source>
</evidence>
<evidence type="ECO:0000256" key="2">
    <source>
        <dbReference type="ARBA" id="ARBA00023186"/>
    </source>
</evidence>
<reference evidence="5" key="1">
    <citation type="submission" date="2016-03" db="EMBL/GenBank/DDBJ databases">
        <authorList>
            <person name="Ma C."/>
            <person name="Zhou S."/>
            <person name="Yang G."/>
        </authorList>
    </citation>
    <scope>NUCLEOTIDE SEQUENCE [LARGE SCALE GENOMIC DNA]</scope>
    <source>
        <strain evidence="5">SgZ-1</strain>
    </source>
</reference>
<dbReference type="EMBL" id="CP014646">
    <property type="protein sequence ID" value="AMO38370.1"/>
    <property type="molecule type" value="Genomic_DNA"/>
</dbReference>
<dbReference type="Proteomes" id="UP000036902">
    <property type="component" value="Chromosome"/>
</dbReference>
<comment type="subunit">
    <text evidence="3">UreD, UreF and UreG form a complex that acts as a GTP-hydrolysis-dependent molecular chaperone, activating the urease apoprotein by helping to assemble the nickel containing metallocenter of UreC. The UreE protein probably delivers the nickel.</text>
</comment>
<comment type="subcellular location">
    <subcellularLocation>
        <location evidence="3">Cytoplasm</location>
    </subcellularLocation>
</comment>
<dbReference type="HAMAP" id="MF_01384">
    <property type="entry name" value="UreD"/>
    <property type="match status" value="1"/>
</dbReference>